<dbReference type="Proteomes" id="UP000254293">
    <property type="component" value="Unassembled WGS sequence"/>
</dbReference>
<feature type="region of interest" description="Disordered" evidence="1">
    <location>
        <begin position="143"/>
        <end position="166"/>
    </location>
</feature>
<evidence type="ECO:0000313" key="3">
    <source>
        <dbReference type="Proteomes" id="UP000254293"/>
    </source>
</evidence>
<name>A0A377R1M2_9NEIS</name>
<feature type="compositionally biased region" description="Basic residues" evidence="1">
    <location>
        <begin position="143"/>
        <end position="160"/>
    </location>
</feature>
<gene>
    <name evidence="2" type="ORF">NCTC13336_01262</name>
</gene>
<proteinExistence type="predicted"/>
<organism evidence="2 3">
    <name type="scientific">Kingella potus</name>
    <dbReference type="NCBI Taxonomy" id="265175"/>
    <lineage>
        <taxon>Bacteria</taxon>
        <taxon>Pseudomonadati</taxon>
        <taxon>Pseudomonadota</taxon>
        <taxon>Betaproteobacteria</taxon>
        <taxon>Neisseriales</taxon>
        <taxon>Neisseriaceae</taxon>
        <taxon>Kingella</taxon>
    </lineage>
</organism>
<reference evidence="2 3" key="1">
    <citation type="submission" date="2018-06" db="EMBL/GenBank/DDBJ databases">
        <authorList>
            <consortium name="Pathogen Informatics"/>
            <person name="Doyle S."/>
        </authorList>
    </citation>
    <scope>NUCLEOTIDE SEQUENCE [LARGE SCALE GENOMIC DNA]</scope>
    <source>
        <strain evidence="2 3">NCTC13336</strain>
    </source>
</reference>
<evidence type="ECO:0000256" key="1">
    <source>
        <dbReference type="SAM" id="MobiDB-lite"/>
    </source>
</evidence>
<dbReference type="AlphaFoldDB" id="A0A377R1M2"/>
<dbReference type="EMBL" id="UGJJ01000002">
    <property type="protein sequence ID" value="STR02396.1"/>
    <property type="molecule type" value="Genomic_DNA"/>
</dbReference>
<protein>
    <submittedName>
        <fullName evidence="2">Uncharacterized protein</fullName>
    </submittedName>
</protein>
<sequence>METAEADAYPVSSETWVPSAPRRNVFQTAAKASGDIWLENPVLPGSIEIDGWADNGRGQLVRGGESVQADYRRGLIQAFPDSYGLTVSAIPAVPVNAARFAAFLEIKDSNQGTQFAPAAAVRPCRAVGVVYVFGGVVHAHRRRRRHSARRSGRSLRHGVGHRLGCP</sequence>
<evidence type="ECO:0000313" key="2">
    <source>
        <dbReference type="EMBL" id="STR02396.1"/>
    </source>
</evidence>
<dbReference type="OrthoDB" id="8477619at2"/>
<accession>A0A377R1M2</accession>
<keyword evidence="3" id="KW-1185">Reference proteome</keyword>
<dbReference type="RefSeq" id="WP_115308336.1">
    <property type="nucleotide sequence ID" value="NZ_UGJJ01000002.1"/>
</dbReference>